<name>A0A914B540_PATMI</name>
<protein>
    <recommendedName>
        <fullName evidence="2">Homeodomain-only protein</fullName>
    </recommendedName>
</protein>
<keyword evidence="6 9" id="KW-0371">Homeobox</keyword>
<keyword evidence="3" id="KW-0217">Developmental protein</keyword>
<evidence type="ECO:0000313" key="13">
    <source>
        <dbReference type="EnsemblMetazoa" id="XP_038070601.1"/>
    </source>
</evidence>
<dbReference type="RefSeq" id="XP_038070601.1">
    <property type="nucleotide sequence ID" value="XM_038214673.1"/>
</dbReference>
<feature type="DNA-binding region" description="Homeobox" evidence="9">
    <location>
        <begin position="51"/>
        <end position="102"/>
    </location>
</feature>
<feature type="domain" description="Homeobox" evidence="12">
    <location>
        <begin position="49"/>
        <end position="101"/>
    </location>
</feature>
<keyword evidence="14" id="KW-1185">Reference proteome</keyword>
<comment type="subcellular location">
    <subcellularLocation>
        <location evidence="1 9 10">Nucleus</location>
    </subcellularLocation>
</comment>
<evidence type="ECO:0000256" key="11">
    <source>
        <dbReference type="SAM" id="MobiDB-lite"/>
    </source>
</evidence>
<dbReference type="OMA" id="ARWFQNR"/>
<dbReference type="SMART" id="SM00389">
    <property type="entry name" value="HOX"/>
    <property type="match status" value="1"/>
</dbReference>
<dbReference type="InterPro" id="IPR039162">
    <property type="entry name" value="HOPX"/>
</dbReference>
<dbReference type="GO" id="GO:0030154">
    <property type="term" value="P:cell differentiation"/>
    <property type="evidence" value="ECO:0007669"/>
    <property type="project" value="InterPro"/>
</dbReference>
<keyword evidence="5" id="KW-0805">Transcription regulation</keyword>
<dbReference type="GO" id="GO:0005634">
    <property type="term" value="C:nucleus"/>
    <property type="evidence" value="ECO:0007669"/>
    <property type="project" value="UniProtKB-SubCell"/>
</dbReference>
<evidence type="ECO:0000256" key="9">
    <source>
        <dbReference type="PROSITE-ProRule" id="PRU00108"/>
    </source>
</evidence>
<evidence type="ECO:0000256" key="5">
    <source>
        <dbReference type="ARBA" id="ARBA00023015"/>
    </source>
</evidence>
<evidence type="ECO:0000256" key="6">
    <source>
        <dbReference type="ARBA" id="ARBA00023155"/>
    </source>
</evidence>
<dbReference type="OrthoDB" id="6159439at2759"/>
<evidence type="ECO:0000259" key="12">
    <source>
        <dbReference type="PROSITE" id="PS50071"/>
    </source>
</evidence>
<dbReference type="EnsemblMetazoa" id="XM_038214673.1">
    <property type="protein sequence ID" value="XP_038070601.1"/>
    <property type="gene ID" value="LOC119739658"/>
</dbReference>
<dbReference type="Gene3D" id="1.10.10.60">
    <property type="entry name" value="Homeodomain-like"/>
    <property type="match status" value="1"/>
</dbReference>
<sequence length="114" mass="12668">MSGQQFPSRPSGVPITPPKPGRYQPPTSPRNNPVADARLASPEDAVVNSVSPIQAKILEENFKQNKNMDEITLEIVAAEAGLSPQDAARWFQNRRALWRQNEGLHPNSRTLEEI</sequence>
<dbReference type="InterPro" id="IPR001356">
    <property type="entry name" value="HD"/>
</dbReference>
<dbReference type="GO" id="GO:0006357">
    <property type="term" value="P:regulation of transcription by RNA polymerase II"/>
    <property type="evidence" value="ECO:0007669"/>
    <property type="project" value="TreeGrafter"/>
</dbReference>
<dbReference type="PANTHER" id="PTHR21408:SF1">
    <property type="entry name" value="HOMEODOMAIN-ONLY PROTEIN"/>
    <property type="match status" value="1"/>
</dbReference>
<dbReference type="AlphaFoldDB" id="A0A914B540"/>
<evidence type="ECO:0000256" key="2">
    <source>
        <dbReference type="ARBA" id="ARBA00021327"/>
    </source>
</evidence>
<feature type="region of interest" description="Disordered" evidence="11">
    <location>
        <begin position="1"/>
        <end position="37"/>
    </location>
</feature>
<keyword evidence="7" id="KW-0804">Transcription</keyword>
<keyword evidence="9 10" id="KW-0238">DNA-binding</keyword>
<organism evidence="13 14">
    <name type="scientific">Patiria miniata</name>
    <name type="common">Bat star</name>
    <name type="synonym">Asterina miniata</name>
    <dbReference type="NCBI Taxonomy" id="46514"/>
    <lineage>
        <taxon>Eukaryota</taxon>
        <taxon>Metazoa</taxon>
        <taxon>Echinodermata</taxon>
        <taxon>Eleutherozoa</taxon>
        <taxon>Asterozoa</taxon>
        <taxon>Asteroidea</taxon>
        <taxon>Valvatacea</taxon>
        <taxon>Valvatida</taxon>
        <taxon>Asterinidae</taxon>
        <taxon>Patiria</taxon>
    </lineage>
</organism>
<dbReference type="PROSITE" id="PS50071">
    <property type="entry name" value="HOMEOBOX_2"/>
    <property type="match status" value="1"/>
</dbReference>
<evidence type="ECO:0000256" key="10">
    <source>
        <dbReference type="RuleBase" id="RU000682"/>
    </source>
</evidence>
<dbReference type="GO" id="GO:0003677">
    <property type="term" value="F:DNA binding"/>
    <property type="evidence" value="ECO:0007669"/>
    <property type="project" value="UniProtKB-UniRule"/>
</dbReference>
<dbReference type="SUPFAM" id="SSF46689">
    <property type="entry name" value="Homeodomain-like"/>
    <property type="match status" value="1"/>
</dbReference>
<evidence type="ECO:0000256" key="3">
    <source>
        <dbReference type="ARBA" id="ARBA00022473"/>
    </source>
</evidence>
<dbReference type="Proteomes" id="UP000887568">
    <property type="component" value="Unplaced"/>
</dbReference>
<dbReference type="PANTHER" id="PTHR21408">
    <property type="entry name" value="HOMEODOMAIN-ONLY PROTEIN"/>
    <property type="match status" value="1"/>
</dbReference>
<evidence type="ECO:0000256" key="8">
    <source>
        <dbReference type="ARBA" id="ARBA00023242"/>
    </source>
</evidence>
<dbReference type="InterPro" id="IPR009057">
    <property type="entry name" value="Homeodomain-like_sf"/>
</dbReference>
<proteinExistence type="predicted"/>
<dbReference type="Pfam" id="PF00046">
    <property type="entry name" value="Homeodomain"/>
    <property type="match status" value="1"/>
</dbReference>
<evidence type="ECO:0000256" key="4">
    <source>
        <dbReference type="ARBA" id="ARBA00022491"/>
    </source>
</evidence>
<reference evidence="13" key="1">
    <citation type="submission" date="2022-11" db="UniProtKB">
        <authorList>
            <consortium name="EnsemblMetazoa"/>
        </authorList>
    </citation>
    <scope>IDENTIFICATION</scope>
</reference>
<dbReference type="GeneID" id="119739658"/>
<evidence type="ECO:0000256" key="7">
    <source>
        <dbReference type="ARBA" id="ARBA00023163"/>
    </source>
</evidence>
<evidence type="ECO:0000256" key="1">
    <source>
        <dbReference type="ARBA" id="ARBA00004123"/>
    </source>
</evidence>
<dbReference type="CDD" id="cd00086">
    <property type="entry name" value="homeodomain"/>
    <property type="match status" value="1"/>
</dbReference>
<evidence type="ECO:0000313" key="14">
    <source>
        <dbReference type="Proteomes" id="UP000887568"/>
    </source>
</evidence>
<keyword evidence="8 9" id="KW-0539">Nucleus</keyword>
<accession>A0A914B540</accession>
<keyword evidence="4" id="KW-0678">Repressor</keyword>